<dbReference type="Proteomes" id="UP001266305">
    <property type="component" value="Unassembled WGS sequence"/>
</dbReference>
<reference evidence="14 15" key="1">
    <citation type="submission" date="2023-05" db="EMBL/GenBank/DDBJ databases">
        <title>B98-5 Cell Line De Novo Hybrid Assembly: An Optical Mapping Approach.</title>
        <authorList>
            <person name="Kananen K."/>
            <person name="Auerbach J.A."/>
            <person name="Kautto E."/>
            <person name="Blachly J.S."/>
        </authorList>
    </citation>
    <scope>NUCLEOTIDE SEQUENCE [LARGE SCALE GENOMIC DNA]</scope>
    <source>
        <strain evidence="14">B95-8</strain>
        <tissue evidence="14">Cell line</tissue>
    </source>
</reference>
<sequence>MSARFEEHKNEKDMMKATQLLREAEEDFWYRQHPQPYIFPDSPGGTSYERDERYKVPENCLDAWHHCQKAMYPDYFAKRKKGKKLRGESWEREMKQLEEEMPPGGPLTEVLPLAQKEELNHHL</sequence>
<evidence type="ECO:0000313" key="14">
    <source>
        <dbReference type="EMBL" id="KAK2116449.1"/>
    </source>
</evidence>
<evidence type="ECO:0000256" key="5">
    <source>
        <dbReference type="ARBA" id="ARBA00022660"/>
    </source>
</evidence>
<evidence type="ECO:0000256" key="12">
    <source>
        <dbReference type="ARBA" id="ARBA00032528"/>
    </source>
</evidence>
<dbReference type="InterPro" id="IPR033034">
    <property type="entry name" value="NDUFB9"/>
</dbReference>
<evidence type="ECO:0000256" key="13">
    <source>
        <dbReference type="SAM" id="MobiDB-lite"/>
    </source>
</evidence>
<comment type="similarity">
    <text evidence="2">Belongs to the complex I LYR family.</text>
</comment>
<keyword evidence="5" id="KW-0679">Respiratory chain</keyword>
<dbReference type="PANTHER" id="PTHR12868:SF0">
    <property type="entry name" value="NADH DEHYDROGENASE [UBIQUINONE] 1 BETA SUBCOMPLEX SUBUNIT 9"/>
    <property type="match status" value="1"/>
</dbReference>
<evidence type="ECO:0000256" key="7">
    <source>
        <dbReference type="ARBA" id="ARBA00022982"/>
    </source>
</evidence>
<comment type="subcellular location">
    <subcellularLocation>
        <location evidence="1">Mitochondrion inner membrane</location>
        <topology evidence="1">Peripheral membrane protein</topology>
        <orientation evidence="1">Matrix side</orientation>
    </subcellularLocation>
</comment>
<dbReference type="PANTHER" id="PTHR12868">
    <property type="entry name" value="NADH-UBIQUINONE OXIDOREDUCTASE B22 SUBUNIT"/>
    <property type="match status" value="1"/>
</dbReference>
<evidence type="ECO:0000256" key="6">
    <source>
        <dbReference type="ARBA" id="ARBA00022792"/>
    </source>
</evidence>
<proteinExistence type="inferred from homology"/>
<keyword evidence="15" id="KW-1185">Reference proteome</keyword>
<dbReference type="EMBL" id="JASSZA010000003">
    <property type="protein sequence ID" value="KAK2116449.1"/>
    <property type="molecule type" value="Genomic_DNA"/>
</dbReference>
<feature type="region of interest" description="Disordered" evidence="13">
    <location>
        <begin position="98"/>
        <end position="123"/>
    </location>
</feature>
<evidence type="ECO:0000256" key="2">
    <source>
        <dbReference type="ARBA" id="ARBA00009508"/>
    </source>
</evidence>
<accession>A0ABQ9W4B3</accession>
<evidence type="ECO:0000256" key="1">
    <source>
        <dbReference type="ARBA" id="ARBA00004443"/>
    </source>
</evidence>
<organism evidence="14 15">
    <name type="scientific">Saguinus oedipus</name>
    <name type="common">Cotton-top tamarin</name>
    <name type="synonym">Oedipomidas oedipus</name>
    <dbReference type="NCBI Taxonomy" id="9490"/>
    <lineage>
        <taxon>Eukaryota</taxon>
        <taxon>Metazoa</taxon>
        <taxon>Chordata</taxon>
        <taxon>Craniata</taxon>
        <taxon>Vertebrata</taxon>
        <taxon>Euteleostomi</taxon>
        <taxon>Mammalia</taxon>
        <taxon>Eutheria</taxon>
        <taxon>Euarchontoglires</taxon>
        <taxon>Primates</taxon>
        <taxon>Haplorrhini</taxon>
        <taxon>Platyrrhini</taxon>
        <taxon>Cebidae</taxon>
        <taxon>Callitrichinae</taxon>
        <taxon>Saguinus</taxon>
    </lineage>
</organism>
<evidence type="ECO:0000256" key="9">
    <source>
        <dbReference type="ARBA" id="ARBA00023128"/>
    </source>
</evidence>
<keyword evidence="6" id="KW-0999">Mitochondrion inner membrane</keyword>
<evidence type="ECO:0000256" key="4">
    <source>
        <dbReference type="ARBA" id="ARBA00022448"/>
    </source>
</evidence>
<evidence type="ECO:0000256" key="3">
    <source>
        <dbReference type="ARBA" id="ARBA00018684"/>
    </source>
</evidence>
<evidence type="ECO:0000313" key="15">
    <source>
        <dbReference type="Proteomes" id="UP001266305"/>
    </source>
</evidence>
<evidence type="ECO:0000256" key="8">
    <source>
        <dbReference type="ARBA" id="ARBA00022990"/>
    </source>
</evidence>
<keyword evidence="4" id="KW-0813">Transport</keyword>
<keyword evidence="9" id="KW-0496">Mitochondrion</keyword>
<keyword evidence="8" id="KW-0007">Acetylation</keyword>
<protein>
    <recommendedName>
        <fullName evidence="3">NADH dehydrogenase [ubiquinone] 1 beta subcomplex subunit 9</fullName>
    </recommendedName>
    <alternativeName>
        <fullName evidence="11">Complex I-B22</fullName>
    </alternativeName>
    <alternativeName>
        <fullName evidence="12">NADH-ubiquinone oxidoreductase B22 subunit</fullName>
    </alternativeName>
</protein>
<evidence type="ECO:0000256" key="10">
    <source>
        <dbReference type="ARBA" id="ARBA00023136"/>
    </source>
</evidence>
<gene>
    <name evidence="14" type="primary">NDUFB9_1</name>
    <name evidence="14" type="ORF">P7K49_007075</name>
</gene>
<keyword evidence="10" id="KW-0472">Membrane</keyword>
<comment type="caution">
    <text evidence="14">The sequence shown here is derived from an EMBL/GenBank/DDBJ whole genome shotgun (WGS) entry which is preliminary data.</text>
</comment>
<evidence type="ECO:0000256" key="11">
    <source>
        <dbReference type="ARBA" id="ARBA00030192"/>
    </source>
</evidence>
<dbReference type="InterPro" id="IPR045292">
    <property type="entry name" value="Complex1_LYR_NDUFB9_LYRM3"/>
</dbReference>
<keyword evidence="7" id="KW-0249">Electron transport</keyword>
<name>A0ABQ9W4B3_SAGOE</name>
<dbReference type="CDD" id="cd20263">
    <property type="entry name" value="Complex1_LYR_NDUFB9_LYRM3"/>
    <property type="match status" value="1"/>
</dbReference>